<keyword evidence="6" id="KW-1133">Transmembrane helix</keyword>
<dbReference type="InterPro" id="IPR011990">
    <property type="entry name" value="TPR-like_helical_dom_sf"/>
</dbReference>
<feature type="region of interest" description="Disordered" evidence="5">
    <location>
        <begin position="110"/>
        <end position="133"/>
    </location>
</feature>
<dbReference type="RefSeq" id="WP_145302882.1">
    <property type="nucleotide sequence ID" value="NZ_CP036299.1"/>
</dbReference>
<keyword evidence="2" id="KW-0547">Nucleotide-binding</keyword>
<dbReference type="Gene3D" id="1.10.510.10">
    <property type="entry name" value="Transferase(Phosphotransferase) domain 1"/>
    <property type="match status" value="1"/>
</dbReference>
<dbReference type="PANTHER" id="PTHR43289">
    <property type="entry name" value="MITOGEN-ACTIVATED PROTEIN KINASE KINASE KINASE 20-RELATED"/>
    <property type="match status" value="1"/>
</dbReference>
<dbReference type="PROSITE" id="PS50011">
    <property type="entry name" value="PROTEIN_KINASE_DOM"/>
    <property type="match status" value="1"/>
</dbReference>
<dbReference type="PROSITE" id="PS00108">
    <property type="entry name" value="PROTEIN_KINASE_ST"/>
    <property type="match status" value="1"/>
</dbReference>
<keyword evidence="6" id="KW-0472">Membrane</keyword>
<dbReference type="Gene3D" id="1.25.40.10">
    <property type="entry name" value="Tetratricopeptide repeat domain"/>
    <property type="match status" value="1"/>
</dbReference>
<evidence type="ECO:0000256" key="2">
    <source>
        <dbReference type="ARBA" id="ARBA00022741"/>
    </source>
</evidence>
<dbReference type="SUPFAM" id="SSF48452">
    <property type="entry name" value="TPR-like"/>
    <property type="match status" value="1"/>
</dbReference>
<keyword evidence="1 8" id="KW-0808">Transferase</keyword>
<protein>
    <submittedName>
        <fullName evidence="8">Serine/threonine-protein kinase PknD</fullName>
        <ecNumber evidence="8">2.7.11.1</ecNumber>
    </submittedName>
</protein>
<feature type="transmembrane region" description="Helical" evidence="6">
    <location>
        <begin position="508"/>
        <end position="531"/>
    </location>
</feature>
<accession>A0A518GSW1</accession>
<keyword evidence="4" id="KW-0067">ATP-binding</keyword>
<evidence type="ECO:0000256" key="6">
    <source>
        <dbReference type="SAM" id="Phobius"/>
    </source>
</evidence>
<dbReference type="Pfam" id="PF00069">
    <property type="entry name" value="Pkinase"/>
    <property type="match status" value="1"/>
</dbReference>
<dbReference type="SUPFAM" id="SSF56112">
    <property type="entry name" value="Protein kinase-like (PK-like)"/>
    <property type="match status" value="1"/>
</dbReference>
<evidence type="ECO:0000256" key="3">
    <source>
        <dbReference type="ARBA" id="ARBA00022777"/>
    </source>
</evidence>
<evidence type="ECO:0000313" key="9">
    <source>
        <dbReference type="Proteomes" id="UP000315349"/>
    </source>
</evidence>
<dbReference type="InterPro" id="IPR008271">
    <property type="entry name" value="Ser/Thr_kinase_AS"/>
</dbReference>
<feature type="compositionally biased region" description="Polar residues" evidence="5">
    <location>
        <begin position="116"/>
        <end position="131"/>
    </location>
</feature>
<dbReference type="PANTHER" id="PTHR43289:SF6">
    <property type="entry name" value="SERINE_THREONINE-PROTEIN KINASE NEKL-3"/>
    <property type="match status" value="1"/>
</dbReference>
<evidence type="ECO:0000256" key="1">
    <source>
        <dbReference type="ARBA" id="ARBA00022679"/>
    </source>
</evidence>
<dbReference type="InterPro" id="IPR000719">
    <property type="entry name" value="Prot_kinase_dom"/>
</dbReference>
<dbReference type="SMART" id="SM00220">
    <property type="entry name" value="S_TKc"/>
    <property type="match status" value="1"/>
</dbReference>
<dbReference type="Proteomes" id="UP000315349">
    <property type="component" value="Chromosome"/>
</dbReference>
<dbReference type="CDD" id="cd14014">
    <property type="entry name" value="STKc_PknB_like"/>
    <property type="match status" value="1"/>
</dbReference>
<proteinExistence type="predicted"/>
<name>A0A518GSW1_9PLAN</name>
<dbReference type="InterPro" id="IPR011009">
    <property type="entry name" value="Kinase-like_dom_sf"/>
</dbReference>
<dbReference type="EC" id="2.7.11.1" evidence="8"/>
<evidence type="ECO:0000313" key="8">
    <source>
        <dbReference type="EMBL" id="QDV31666.1"/>
    </source>
</evidence>
<feature type="region of interest" description="Disordered" evidence="5">
    <location>
        <begin position="161"/>
        <end position="184"/>
    </location>
</feature>
<feature type="domain" description="Protein kinase" evidence="7">
    <location>
        <begin position="189"/>
        <end position="483"/>
    </location>
</feature>
<feature type="region of interest" description="Disordered" evidence="5">
    <location>
        <begin position="352"/>
        <end position="374"/>
    </location>
</feature>
<gene>
    <name evidence="8" type="primary">pknD_2</name>
    <name evidence="8" type="ORF">Spb1_36110</name>
</gene>
<dbReference type="EMBL" id="CP036299">
    <property type="protein sequence ID" value="QDV31666.1"/>
    <property type="molecule type" value="Genomic_DNA"/>
</dbReference>
<organism evidence="8 9">
    <name type="scientific">Planctopirus ephydatiae</name>
    <dbReference type="NCBI Taxonomy" id="2528019"/>
    <lineage>
        <taxon>Bacteria</taxon>
        <taxon>Pseudomonadati</taxon>
        <taxon>Planctomycetota</taxon>
        <taxon>Planctomycetia</taxon>
        <taxon>Planctomycetales</taxon>
        <taxon>Planctomycetaceae</taxon>
        <taxon>Planctopirus</taxon>
    </lineage>
</organism>
<keyword evidence="6" id="KW-0812">Transmembrane</keyword>
<keyword evidence="9" id="KW-1185">Reference proteome</keyword>
<dbReference type="GO" id="GO:0005524">
    <property type="term" value="F:ATP binding"/>
    <property type="evidence" value="ECO:0007669"/>
    <property type="project" value="UniProtKB-KW"/>
</dbReference>
<reference evidence="8 9" key="1">
    <citation type="submission" date="2019-02" db="EMBL/GenBank/DDBJ databases">
        <title>Deep-cultivation of Planctomycetes and their phenomic and genomic characterization uncovers novel biology.</title>
        <authorList>
            <person name="Wiegand S."/>
            <person name="Jogler M."/>
            <person name="Boedeker C."/>
            <person name="Pinto D."/>
            <person name="Vollmers J."/>
            <person name="Rivas-Marin E."/>
            <person name="Kohn T."/>
            <person name="Peeters S.H."/>
            <person name="Heuer A."/>
            <person name="Rast P."/>
            <person name="Oberbeckmann S."/>
            <person name="Bunk B."/>
            <person name="Jeske O."/>
            <person name="Meyerdierks A."/>
            <person name="Storesund J.E."/>
            <person name="Kallscheuer N."/>
            <person name="Luecker S."/>
            <person name="Lage O.M."/>
            <person name="Pohl T."/>
            <person name="Merkel B.J."/>
            <person name="Hornburger P."/>
            <person name="Mueller R.-W."/>
            <person name="Bruemmer F."/>
            <person name="Labrenz M."/>
            <person name="Spormann A.M."/>
            <person name="Op den Camp H."/>
            <person name="Overmann J."/>
            <person name="Amann R."/>
            <person name="Jetten M.S.M."/>
            <person name="Mascher T."/>
            <person name="Medema M.H."/>
            <person name="Devos D.P."/>
            <person name="Kaster A.-K."/>
            <person name="Ovreas L."/>
            <person name="Rohde M."/>
            <person name="Galperin M.Y."/>
            <person name="Jogler C."/>
        </authorList>
    </citation>
    <scope>NUCLEOTIDE SEQUENCE [LARGE SCALE GENOMIC DNA]</scope>
    <source>
        <strain evidence="8 9">Spb1</strain>
    </source>
</reference>
<evidence type="ECO:0000259" key="7">
    <source>
        <dbReference type="PROSITE" id="PS50011"/>
    </source>
</evidence>
<evidence type="ECO:0000256" key="5">
    <source>
        <dbReference type="SAM" id="MobiDB-lite"/>
    </source>
</evidence>
<keyword evidence="3 8" id="KW-0418">Kinase</keyword>
<dbReference type="KEGG" id="peh:Spb1_36110"/>
<sequence>MESRLTDRNLIAGVMALQLNCITPTQLIAGMQAWVFEKELPLEDLLLRQQSISAETCDFIKSIVSKYIELYGGSAAQSLASLSSVDDMVESVKDLVDPDLQASISQLVKTRMATPGTPSREASSPVPSSDATAGMPWAKLPTILIESPLDNQQPDELPARELEAGESRSGVPQSGEAASKPVKSGKPRFRILKLHAKGGLGQVSLAEDCEFQREVALKELQPRFRGDPNSRARFLLEGKVTGCLEHPGIVPVYSLGATEAGSPFYVMRFIRGDSLKEAIDRLHNANSHALSLDERRLTLNKLLRRLIDVCNAIEYSHSRGVLHRDLKPGNIMLGKYGETLVVDWGIAKTIGKKGNQEQAEEPTVTPLSGEGSSATQDGSVIGTLAFMSPEQARGEIDALGPTSDVFCLGATLYSILTGQAPYERIARNELVEAVRKCRYAPPRDLAPQAPPALEAICLKAMSPVQANRYQSALELAEDLELFLNDEPVAVYREPLRQRAFRWIRRHQTLATTTASVLAATLVAMLIIGVLVTRQNTILTTKNNEISKQRDRLDKNLSLLTELSVRLLLEAENGLANIPEADNFRTRLMEKSFAAHKTLAEDNPDDFRIAEMLPKSARYSANQLARVSQRPLADQRMQFSIDAQLKYIPLAPEPKKARMLLAETYRDHGTILTALGKLQAATTAFDKAIETLAPLREADPENSSYRKIAAHTDYGRISLENDRGDIAAAEAIARRCVEEYLSYCETPKGTFVDRAYAALAMSAQGLALDDLKRHEEARVVFTTGIAKTRQWVTLDQRDPNVMYAYARLLHWNADGAAKGGTVSEEESQQIDEAIALYEERCKNNPLSISFRVILAGAWRTRGKVHRVRSEFPPAFVAFENSEAILRPLKTSEANGSNLDGLQRTLEEKAETLRANGQPQEATAALKESINVLNEFITVEPENLRKPKLLQTLKQRLEEWEMPDTSM</sequence>
<dbReference type="GO" id="GO:0004674">
    <property type="term" value="F:protein serine/threonine kinase activity"/>
    <property type="evidence" value="ECO:0007669"/>
    <property type="project" value="UniProtKB-EC"/>
</dbReference>
<dbReference type="OrthoDB" id="6111975at2"/>
<dbReference type="Gene3D" id="3.30.200.20">
    <property type="entry name" value="Phosphorylase Kinase, domain 1"/>
    <property type="match status" value="1"/>
</dbReference>
<evidence type="ECO:0000256" key="4">
    <source>
        <dbReference type="ARBA" id="ARBA00022840"/>
    </source>
</evidence>
<dbReference type="AlphaFoldDB" id="A0A518GSW1"/>